<reference evidence="12 13" key="1">
    <citation type="journal article" date="2013" name="Antonie Van Leeuwenhoek">
        <title>Paracoccus zhejiangensis sp. nov., isolated from activated sludge in wastewater-treatment system.</title>
        <authorList>
            <person name="Wu Z.G."/>
            <person name="Zhang D.F."/>
            <person name="Liu Y.L."/>
            <person name="Wang F."/>
            <person name="Jiang X."/>
            <person name="Li C."/>
            <person name="Li S.P."/>
            <person name="Hong Q."/>
            <person name="Li W.J."/>
        </authorList>
    </citation>
    <scope>NUCLEOTIDE SEQUENCE [LARGE SCALE GENOMIC DNA]</scope>
    <source>
        <strain evidence="12 13">J6</strain>
    </source>
</reference>
<keyword evidence="3 9" id="KW-0500">Molybdenum</keyword>
<dbReference type="Pfam" id="PF03459">
    <property type="entry name" value="TOBE"/>
    <property type="match status" value="1"/>
</dbReference>
<dbReference type="PANTHER" id="PTHR43514:SF4">
    <property type="entry name" value="ABC TRANSPORTER I FAMILY MEMBER 10"/>
    <property type="match status" value="1"/>
</dbReference>
<evidence type="ECO:0000256" key="1">
    <source>
        <dbReference type="ARBA" id="ARBA00022448"/>
    </source>
</evidence>
<keyword evidence="4" id="KW-0997">Cell inner membrane</keyword>
<dbReference type="GO" id="GO:0140359">
    <property type="term" value="F:ABC-type transporter activity"/>
    <property type="evidence" value="ECO:0007669"/>
    <property type="project" value="InterPro"/>
</dbReference>
<evidence type="ECO:0000256" key="7">
    <source>
        <dbReference type="ARBA" id="ARBA00022967"/>
    </source>
</evidence>
<dbReference type="SUPFAM" id="SSF52540">
    <property type="entry name" value="P-loop containing nucleoside triphosphate hydrolases"/>
    <property type="match status" value="1"/>
</dbReference>
<evidence type="ECO:0000256" key="6">
    <source>
        <dbReference type="ARBA" id="ARBA00022840"/>
    </source>
</evidence>
<proteinExistence type="predicted"/>
<keyword evidence="1" id="KW-0813">Transport</keyword>
<evidence type="ECO:0000256" key="5">
    <source>
        <dbReference type="ARBA" id="ARBA00022741"/>
    </source>
</evidence>
<evidence type="ECO:0000256" key="3">
    <source>
        <dbReference type="ARBA" id="ARBA00022505"/>
    </source>
</evidence>
<dbReference type="InterPro" id="IPR003439">
    <property type="entry name" value="ABC_transporter-like_ATP-bd"/>
</dbReference>
<sequence>MSLQVAFRRRFAGLSLDVDFDAPGGVTAIYGPSGCGKTSSVNAVAGLLTPDAGRIELNGQTLFDAGVNLPPNRRRIGYVFQDARLFPHMNVAKNLDYGARFAPDPPDPATRARVIDMLGLGELLTRRPAGLSGGERQRVAIGRALLSSPQLLIMDEPLASLDPARKAEILPYLTRLRAAGGPPILYVSHAMSEIAALADHLILMAEGRVTHAGPLAGALADPVAARLIGGSEGGALLPATIAEHSADDLTRLDTPAGALWLPRAPLALGEQVRLRILAHEVMLSGDHPQGLSALNVLPAQVVQVSSGADKVLVQLQVGQARLLSAITARSAQALALAPGAPCFAILKTVALIQTG</sequence>
<dbReference type="Proteomes" id="UP000234530">
    <property type="component" value="Chromosome"/>
</dbReference>
<dbReference type="KEGG" id="pzh:CX676_14465"/>
<protein>
    <submittedName>
        <fullName evidence="12">Molybdenum ABC transporter ATP-binding protein</fullName>
    </submittedName>
</protein>
<dbReference type="GO" id="GO:0015098">
    <property type="term" value="F:molybdate ion transmembrane transporter activity"/>
    <property type="evidence" value="ECO:0007669"/>
    <property type="project" value="InterPro"/>
</dbReference>
<dbReference type="PROSITE" id="PS00211">
    <property type="entry name" value="ABC_TRANSPORTER_1"/>
    <property type="match status" value="1"/>
</dbReference>
<evidence type="ECO:0000256" key="8">
    <source>
        <dbReference type="ARBA" id="ARBA00023136"/>
    </source>
</evidence>
<evidence type="ECO:0000259" key="10">
    <source>
        <dbReference type="PROSITE" id="PS50893"/>
    </source>
</evidence>
<dbReference type="Pfam" id="PF00005">
    <property type="entry name" value="ABC_tran"/>
    <property type="match status" value="1"/>
</dbReference>
<keyword evidence="2" id="KW-1003">Cell membrane</keyword>
<dbReference type="PROSITE" id="PS51866">
    <property type="entry name" value="MOP"/>
    <property type="match status" value="1"/>
</dbReference>
<feature type="domain" description="ABC transporter" evidence="10">
    <location>
        <begin position="1"/>
        <end position="231"/>
    </location>
</feature>
<keyword evidence="5" id="KW-0547">Nucleotide-binding</keyword>
<dbReference type="GO" id="GO:0016020">
    <property type="term" value="C:membrane"/>
    <property type="evidence" value="ECO:0007669"/>
    <property type="project" value="InterPro"/>
</dbReference>
<keyword evidence="13" id="KW-1185">Reference proteome</keyword>
<evidence type="ECO:0000313" key="13">
    <source>
        <dbReference type="Proteomes" id="UP000234530"/>
    </source>
</evidence>
<dbReference type="PROSITE" id="PS50893">
    <property type="entry name" value="ABC_TRANSPORTER_2"/>
    <property type="match status" value="1"/>
</dbReference>
<keyword evidence="6 12" id="KW-0067">ATP-binding</keyword>
<dbReference type="InterPro" id="IPR008995">
    <property type="entry name" value="Mo/tungstate-bd_C_term_dom"/>
</dbReference>
<dbReference type="OrthoDB" id="9802264at2"/>
<dbReference type="GO" id="GO:0016887">
    <property type="term" value="F:ATP hydrolysis activity"/>
    <property type="evidence" value="ECO:0007669"/>
    <property type="project" value="InterPro"/>
</dbReference>
<dbReference type="GO" id="GO:0005524">
    <property type="term" value="F:ATP binding"/>
    <property type="evidence" value="ECO:0007669"/>
    <property type="project" value="UniProtKB-KW"/>
</dbReference>
<dbReference type="InterPro" id="IPR017871">
    <property type="entry name" value="ABC_transporter-like_CS"/>
</dbReference>
<dbReference type="InterPro" id="IPR011868">
    <property type="entry name" value="ModC_ABC_ATP-bd"/>
</dbReference>
<dbReference type="NCBIfam" id="TIGR02142">
    <property type="entry name" value="modC_ABC"/>
    <property type="match status" value="1"/>
</dbReference>
<dbReference type="AlphaFoldDB" id="A0A2H5F106"/>
<dbReference type="PANTHER" id="PTHR43514">
    <property type="entry name" value="ABC TRANSPORTER I FAMILY MEMBER 10"/>
    <property type="match status" value="1"/>
</dbReference>
<evidence type="ECO:0000256" key="2">
    <source>
        <dbReference type="ARBA" id="ARBA00022475"/>
    </source>
</evidence>
<dbReference type="SUPFAM" id="SSF50331">
    <property type="entry name" value="MOP-like"/>
    <property type="match status" value="1"/>
</dbReference>
<dbReference type="InterPro" id="IPR004606">
    <property type="entry name" value="Mop_domain"/>
</dbReference>
<dbReference type="InterPro" id="IPR005116">
    <property type="entry name" value="Transp-assoc_OB_typ1"/>
</dbReference>
<evidence type="ECO:0000256" key="9">
    <source>
        <dbReference type="PROSITE-ProRule" id="PRU01213"/>
    </source>
</evidence>
<feature type="domain" description="Mop" evidence="11">
    <location>
        <begin position="290"/>
        <end position="355"/>
    </location>
</feature>
<accession>A0A2H5F106</accession>
<gene>
    <name evidence="12" type="primary">modC</name>
    <name evidence="12" type="ORF">CX676_14465</name>
</gene>
<keyword evidence="8" id="KW-0472">Membrane</keyword>
<evidence type="ECO:0000313" key="12">
    <source>
        <dbReference type="EMBL" id="AUH65226.1"/>
    </source>
</evidence>
<dbReference type="InterPro" id="IPR003593">
    <property type="entry name" value="AAA+_ATPase"/>
</dbReference>
<evidence type="ECO:0000259" key="11">
    <source>
        <dbReference type="PROSITE" id="PS51866"/>
    </source>
</evidence>
<dbReference type="EMBL" id="CP025430">
    <property type="protein sequence ID" value="AUH65226.1"/>
    <property type="molecule type" value="Genomic_DNA"/>
</dbReference>
<evidence type="ECO:0000256" key="4">
    <source>
        <dbReference type="ARBA" id="ARBA00022519"/>
    </source>
</evidence>
<dbReference type="InterPro" id="IPR027417">
    <property type="entry name" value="P-loop_NTPase"/>
</dbReference>
<dbReference type="Gene3D" id="2.40.50.100">
    <property type="match status" value="1"/>
</dbReference>
<name>A0A2H5F106_9RHOB</name>
<dbReference type="RefSeq" id="WP_101753251.1">
    <property type="nucleotide sequence ID" value="NZ_CP025430.1"/>
</dbReference>
<keyword evidence="7" id="KW-1278">Translocase</keyword>
<dbReference type="SMART" id="SM00382">
    <property type="entry name" value="AAA"/>
    <property type="match status" value="1"/>
</dbReference>
<dbReference type="InterPro" id="IPR050334">
    <property type="entry name" value="Molybdenum_import_ModC"/>
</dbReference>
<organism evidence="12 13">
    <name type="scientific">Paracoccus zhejiangensis</name>
    <dbReference type="NCBI Taxonomy" id="1077935"/>
    <lineage>
        <taxon>Bacteria</taxon>
        <taxon>Pseudomonadati</taxon>
        <taxon>Pseudomonadota</taxon>
        <taxon>Alphaproteobacteria</taxon>
        <taxon>Rhodobacterales</taxon>
        <taxon>Paracoccaceae</taxon>
        <taxon>Paracoccus</taxon>
    </lineage>
</organism>
<dbReference type="Gene3D" id="3.40.50.300">
    <property type="entry name" value="P-loop containing nucleotide triphosphate hydrolases"/>
    <property type="match status" value="1"/>
</dbReference>